<reference evidence="3 5" key="2">
    <citation type="submission" date="2019-07" db="EMBL/GenBank/DDBJ databases">
        <title>Draft genome of two Muricauda strains isolated from deep sea.</title>
        <authorList>
            <person name="Sun C."/>
        </authorList>
    </citation>
    <scope>NUCLEOTIDE SEQUENCE [LARGE SCALE GENOMIC DNA]</scope>
    <source>
        <strain evidence="3 5">NH166</strain>
    </source>
</reference>
<protein>
    <recommendedName>
        <fullName evidence="6">Lipocalin-like domain-containing protein</fullName>
    </recommendedName>
</protein>
<organism evidence="2 4">
    <name type="scientific">Flagellimonas aequoris</name>
    <dbReference type="NCBI Taxonomy" id="2306997"/>
    <lineage>
        <taxon>Bacteria</taxon>
        <taxon>Pseudomonadati</taxon>
        <taxon>Bacteroidota</taxon>
        <taxon>Flavobacteriia</taxon>
        <taxon>Flavobacteriales</taxon>
        <taxon>Flavobacteriaceae</taxon>
        <taxon>Flagellimonas</taxon>
    </lineage>
</organism>
<gene>
    <name evidence="2" type="ORF">D2U88_13170</name>
    <name evidence="3" type="ORF">FQ019_13045</name>
</gene>
<dbReference type="Proteomes" id="UP000284189">
    <property type="component" value="Unassembled WGS sequence"/>
</dbReference>
<keyword evidence="5" id="KW-1185">Reference proteome</keyword>
<feature type="chain" id="PRO_5019262573" description="Lipocalin-like domain-containing protein" evidence="1">
    <location>
        <begin position="25"/>
        <end position="157"/>
    </location>
</feature>
<accession>A0A418N5V5</accession>
<dbReference type="AlphaFoldDB" id="A0A418N5V5"/>
<dbReference type="EMBL" id="QXFJ01000029">
    <property type="protein sequence ID" value="RIV69348.1"/>
    <property type="molecule type" value="Genomic_DNA"/>
</dbReference>
<dbReference type="RefSeq" id="WP_119641035.1">
    <property type="nucleotide sequence ID" value="NZ_QXFJ01000029.1"/>
</dbReference>
<dbReference type="OrthoDB" id="9938350at2"/>
<reference evidence="2 4" key="1">
    <citation type="submission" date="2018-08" db="EMBL/GenBank/DDBJ databases">
        <title>Proposal of Muricauda 72 sp.nov. and Muricauda NH166 sp.nov., isolated from seawater.</title>
        <authorList>
            <person name="Cheng H."/>
            <person name="Wu Y.-H."/>
            <person name="Guo L.-L."/>
            <person name="Xu X.-W."/>
        </authorList>
    </citation>
    <scope>NUCLEOTIDE SEQUENCE [LARGE SCALE GENOMIC DNA]</scope>
    <source>
        <strain evidence="2 4">NH166</strain>
    </source>
</reference>
<evidence type="ECO:0008006" key="6">
    <source>
        <dbReference type="Google" id="ProtNLM"/>
    </source>
</evidence>
<evidence type="ECO:0000256" key="1">
    <source>
        <dbReference type="SAM" id="SignalP"/>
    </source>
</evidence>
<evidence type="ECO:0000313" key="3">
    <source>
        <dbReference type="EMBL" id="TXK01017.1"/>
    </source>
</evidence>
<comment type="caution">
    <text evidence="2">The sequence shown here is derived from an EMBL/GenBank/DDBJ whole genome shotgun (WGS) entry which is preliminary data.</text>
</comment>
<proteinExistence type="predicted"/>
<name>A0A418N5V5_9FLAO</name>
<dbReference type="EMBL" id="VNWL01000028">
    <property type="protein sequence ID" value="TXK01017.1"/>
    <property type="molecule type" value="Genomic_DNA"/>
</dbReference>
<evidence type="ECO:0000313" key="5">
    <source>
        <dbReference type="Proteomes" id="UP000321528"/>
    </source>
</evidence>
<dbReference type="Proteomes" id="UP000321528">
    <property type="component" value="Unassembled WGS sequence"/>
</dbReference>
<evidence type="ECO:0000313" key="2">
    <source>
        <dbReference type="EMBL" id="RIV69348.1"/>
    </source>
</evidence>
<sequence>MKTLSKIAVIYTLLCIFVSCSSSEDNNPPTETQQPNTEEVSGNWIAEKAFFEVDFDGTIESADFIEEGGNINMAIQENGRFSIEFVLGEDTETISGQMTRTNSLLSIVFDYSPNTTSYFEIQNTDTTLLIDGGPLEYDFDNDGTAEPAVVSFRFIRN</sequence>
<feature type="signal peptide" evidence="1">
    <location>
        <begin position="1"/>
        <end position="24"/>
    </location>
</feature>
<keyword evidence="1" id="KW-0732">Signal</keyword>
<evidence type="ECO:0000313" key="4">
    <source>
        <dbReference type="Proteomes" id="UP000284189"/>
    </source>
</evidence>
<dbReference type="PROSITE" id="PS51257">
    <property type="entry name" value="PROKAR_LIPOPROTEIN"/>
    <property type="match status" value="1"/>
</dbReference>